<feature type="compositionally biased region" description="Low complexity" evidence="2">
    <location>
        <begin position="774"/>
        <end position="787"/>
    </location>
</feature>
<keyword evidence="1" id="KW-0539">Nucleus</keyword>
<dbReference type="InParanoid" id="A9V2S9"/>
<feature type="region of interest" description="Disordered" evidence="2">
    <location>
        <begin position="743"/>
        <end position="787"/>
    </location>
</feature>
<dbReference type="Pfam" id="PF00249">
    <property type="entry name" value="Myb_DNA-binding"/>
    <property type="match status" value="1"/>
</dbReference>
<proteinExistence type="predicted"/>
<dbReference type="SUPFAM" id="SSF46689">
    <property type="entry name" value="Homeodomain-like"/>
    <property type="match status" value="1"/>
</dbReference>
<evidence type="ECO:0000313" key="6">
    <source>
        <dbReference type="Proteomes" id="UP000001357"/>
    </source>
</evidence>
<dbReference type="AlphaFoldDB" id="A9V2S9"/>
<dbReference type="InterPro" id="IPR052450">
    <property type="entry name" value="TRBD-Containing_Protein"/>
</dbReference>
<evidence type="ECO:0008006" key="7">
    <source>
        <dbReference type="Google" id="ProtNLM"/>
    </source>
</evidence>
<evidence type="ECO:0000313" key="5">
    <source>
        <dbReference type="EMBL" id="EDQ87938.1"/>
    </source>
</evidence>
<sequence length="923" mass="101623">MTGVKRWKWGCRAAPFGDACAEGRAAITIAWTRNGSVLNDSDMQILRDYVNLYGKTGSASDARAYLYDKRYRDLEAKGEIQSWCVSISTINRQLKAIESQVADGVLNDVLVVPNERRPASFKPTTREACLNYIAFLDALESKHNILTKNRHSLISAGEACVDAASSRHAKGRHQRVVPASRCNVSCFAAISYAAERVFLQTKVGIETTENTQSRLEATIAAWRVHHGPQLLVITLDDVRHHRNALALMCGQQGLQQCQKTFVRSSCEIAPEDAKYCPLIYYELDEQQYDGPVICVLTPADQPDLAPVMAVCSTTSYAAQGLRAQGVQTARLDDQLVKLLVAAFHGYLSEQMVLDAVDDTIGYINAWRCGAATEHQARAIRDRQRRRNKESYEQFRQASSSGSTSELWRMARSKTRAGRAAAAASTTTTRGVLTQTSVLEAALNPAMKLRLNEDPEAEAWWNIVQACLAGVQTLNGGLDSTLVRRLNIVKCTFTLTQENGRDASALDDSIESFEQLLDEFPQCFEADAHRILLRFEMRVQRLLAFYLPGTYGDDAPEPTESMFLEFDEHAFDEECLDNGRLKLSTFTTRVLSKIRQDPSKYPDYVSAYRDWDDFKRRALTFLQRAYDELPEPLLVRAVRHTVQGPPPTGAAAPAAQVASAPLKVLGRSEVQQLARRLQLEEPFNSAVQGDRTSAASPPTAPRMAANPPASPPQPKAKRQNRQPAAPADLDAPMDELDAILMQQAAQTRSPGTGSKQAARTQGEADPTPTAKRAKNSSAPSAGNSASLNGHAGRLLAASRHLKGIGADPIDEFRRQAPRTGDTVSTLAPAAASVRTAPAVQATPTAASQEEDGTIASPNTLPSPTARRRAGATRARRAWTEEEEMMLEEGVAKFGKKWRAIQAHYDFKDRTNVDLKDKWRNMSRN</sequence>
<feature type="compositionally biased region" description="Low complexity" evidence="2">
    <location>
        <begin position="826"/>
        <end position="845"/>
    </location>
</feature>
<evidence type="ECO:0000259" key="3">
    <source>
        <dbReference type="PROSITE" id="PS50090"/>
    </source>
</evidence>
<feature type="domain" description="HTH myb-type" evidence="4">
    <location>
        <begin position="869"/>
        <end position="923"/>
    </location>
</feature>
<dbReference type="KEGG" id="mbr:MONBRDRAFT_32971"/>
<dbReference type="CDD" id="cd11660">
    <property type="entry name" value="SANT_TRF"/>
    <property type="match status" value="1"/>
</dbReference>
<organism evidence="5 6">
    <name type="scientific">Monosiga brevicollis</name>
    <name type="common">Choanoflagellate</name>
    <dbReference type="NCBI Taxonomy" id="81824"/>
    <lineage>
        <taxon>Eukaryota</taxon>
        <taxon>Choanoflagellata</taxon>
        <taxon>Craspedida</taxon>
        <taxon>Salpingoecidae</taxon>
        <taxon>Monosiga</taxon>
    </lineage>
</organism>
<reference evidence="5 6" key="1">
    <citation type="journal article" date="2008" name="Nature">
        <title>The genome of the choanoflagellate Monosiga brevicollis and the origin of metazoans.</title>
        <authorList>
            <consortium name="JGI Sequencing"/>
            <person name="King N."/>
            <person name="Westbrook M.J."/>
            <person name="Young S.L."/>
            <person name="Kuo A."/>
            <person name="Abedin M."/>
            <person name="Chapman J."/>
            <person name="Fairclough S."/>
            <person name="Hellsten U."/>
            <person name="Isogai Y."/>
            <person name="Letunic I."/>
            <person name="Marr M."/>
            <person name="Pincus D."/>
            <person name="Putnam N."/>
            <person name="Rokas A."/>
            <person name="Wright K.J."/>
            <person name="Zuzow R."/>
            <person name="Dirks W."/>
            <person name="Good M."/>
            <person name="Goodstein D."/>
            <person name="Lemons D."/>
            <person name="Li W."/>
            <person name="Lyons J.B."/>
            <person name="Morris A."/>
            <person name="Nichols S."/>
            <person name="Richter D.J."/>
            <person name="Salamov A."/>
            <person name="Bork P."/>
            <person name="Lim W.A."/>
            <person name="Manning G."/>
            <person name="Miller W.T."/>
            <person name="McGinnis W."/>
            <person name="Shapiro H."/>
            <person name="Tjian R."/>
            <person name="Grigoriev I.V."/>
            <person name="Rokhsar D."/>
        </authorList>
    </citation>
    <scope>NUCLEOTIDE SEQUENCE [LARGE SCALE GENOMIC DNA]</scope>
    <source>
        <strain evidence="6">MX1 / ATCC 50154</strain>
    </source>
</reference>
<feature type="domain" description="Myb-like" evidence="3">
    <location>
        <begin position="869"/>
        <end position="921"/>
    </location>
</feature>
<evidence type="ECO:0000259" key="4">
    <source>
        <dbReference type="PROSITE" id="PS51294"/>
    </source>
</evidence>
<evidence type="ECO:0000256" key="1">
    <source>
        <dbReference type="ARBA" id="ARBA00023242"/>
    </source>
</evidence>
<dbReference type="GO" id="GO:1905839">
    <property type="term" value="P:negative regulation of telomeric D-loop disassembly"/>
    <property type="evidence" value="ECO:0000318"/>
    <property type="project" value="GO_Central"/>
</dbReference>
<keyword evidence="6" id="KW-1185">Reference proteome</keyword>
<dbReference type="PROSITE" id="PS51294">
    <property type="entry name" value="HTH_MYB"/>
    <property type="match status" value="1"/>
</dbReference>
<gene>
    <name evidence="5" type="ORF">MONBRDRAFT_32971</name>
</gene>
<feature type="region of interest" description="Disordered" evidence="2">
    <location>
        <begin position="680"/>
        <end position="728"/>
    </location>
</feature>
<feature type="region of interest" description="Disordered" evidence="2">
    <location>
        <begin position="817"/>
        <end position="870"/>
    </location>
</feature>
<dbReference type="InterPro" id="IPR017930">
    <property type="entry name" value="Myb_dom"/>
</dbReference>
<dbReference type="PANTHER" id="PTHR46734:SF1">
    <property type="entry name" value="TELOMERIC REPEAT-BINDING FACTOR 1"/>
    <property type="match status" value="1"/>
</dbReference>
<dbReference type="Gene3D" id="1.10.10.60">
    <property type="entry name" value="Homeodomain-like"/>
    <property type="match status" value="1"/>
</dbReference>
<dbReference type="InterPro" id="IPR001005">
    <property type="entry name" value="SANT/Myb"/>
</dbReference>
<name>A9V2S9_MONBE</name>
<dbReference type="Proteomes" id="UP000001357">
    <property type="component" value="Unassembled WGS sequence"/>
</dbReference>
<dbReference type="STRING" id="81824.A9V2S9"/>
<dbReference type="GO" id="GO:0000783">
    <property type="term" value="C:nuclear telomere cap complex"/>
    <property type="evidence" value="ECO:0000318"/>
    <property type="project" value="GO_Central"/>
</dbReference>
<accession>A9V2S9</accession>
<dbReference type="GO" id="GO:0007004">
    <property type="term" value="P:telomere maintenance via telomerase"/>
    <property type="evidence" value="ECO:0000318"/>
    <property type="project" value="GO_Central"/>
</dbReference>
<feature type="region of interest" description="Disordered" evidence="2">
    <location>
        <begin position="380"/>
        <end position="406"/>
    </location>
</feature>
<feature type="compositionally biased region" description="Polar residues" evidence="2">
    <location>
        <begin position="743"/>
        <end position="758"/>
    </location>
</feature>
<protein>
    <recommendedName>
        <fullName evidence="7">Myb-like domain-containing protein</fullName>
    </recommendedName>
</protein>
<dbReference type="PROSITE" id="PS50090">
    <property type="entry name" value="MYB_LIKE"/>
    <property type="match status" value="1"/>
</dbReference>
<dbReference type="PANTHER" id="PTHR46734">
    <property type="entry name" value="TELOMERIC REPEAT-BINDING FACTOR 1 TERF1"/>
    <property type="match status" value="1"/>
</dbReference>
<dbReference type="RefSeq" id="XP_001747014.1">
    <property type="nucleotide sequence ID" value="XM_001746962.1"/>
</dbReference>
<feature type="compositionally biased region" description="Polar residues" evidence="2">
    <location>
        <begin position="684"/>
        <end position="695"/>
    </location>
</feature>
<dbReference type="GO" id="GO:0003691">
    <property type="term" value="F:double-stranded telomeric DNA binding"/>
    <property type="evidence" value="ECO:0000318"/>
    <property type="project" value="GO_Central"/>
</dbReference>
<evidence type="ECO:0000256" key="2">
    <source>
        <dbReference type="SAM" id="MobiDB-lite"/>
    </source>
</evidence>
<dbReference type="SMART" id="SM00717">
    <property type="entry name" value="SANT"/>
    <property type="match status" value="1"/>
</dbReference>
<dbReference type="GeneID" id="5892349"/>
<dbReference type="InterPro" id="IPR009057">
    <property type="entry name" value="Homeodomain-like_sf"/>
</dbReference>
<feature type="compositionally biased region" description="Polar residues" evidence="2">
    <location>
        <begin position="393"/>
        <end position="405"/>
    </location>
</feature>
<dbReference type="EMBL" id="CH991556">
    <property type="protein sequence ID" value="EDQ87938.1"/>
    <property type="molecule type" value="Genomic_DNA"/>
</dbReference>